<dbReference type="AlphaFoldDB" id="A0A9N9THP9"/>
<dbReference type="PANTHER" id="PTHR23248:SF4">
    <property type="entry name" value="PHOSPHOLIPID SCRAMBLASE"/>
    <property type="match status" value="1"/>
</dbReference>
<dbReference type="PANTHER" id="PTHR23248">
    <property type="entry name" value="PHOSPHOLIPID SCRAMBLASE-RELATED"/>
    <property type="match status" value="1"/>
</dbReference>
<dbReference type="Pfam" id="PF03803">
    <property type="entry name" value="Scramblase"/>
    <property type="match status" value="1"/>
</dbReference>
<dbReference type="GO" id="GO:0017128">
    <property type="term" value="F:phospholipid scramblase activity"/>
    <property type="evidence" value="ECO:0007669"/>
    <property type="project" value="InterPro"/>
</dbReference>
<feature type="compositionally biased region" description="Polar residues" evidence="3">
    <location>
        <begin position="27"/>
        <end position="38"/>
    </location>
</feature>
<dbReference type="Proteomes" id="UP001153712">
    <property type="component" value="Chromosome 10"/>
</dbReference>
<feature type="region of interest" description="Disordered" evidence="3">
    <location>
        <begin position="27"/>
        <end position="47"/>
    </location>
</feature>
<proteinExistence type="inferred from homology"/>
<organism evidence="4 5">
    <name type="scientific">Phyllotreta striolata</name>
    <name type="common">Striped flea beetle</name>
    <name type="synonym">Crioceris striolata</name>
    <dbReference type="NCBI Taxonomy" id="444603"/>
    <lineage>
        <taxon>Eukaryota</taxon>
        <taxon>Metazoa</taxon>
        <taxon>Ecdysozoa</taxon>
        <taxon>Arthropoda</taxon>
        <taxon>Hexapoda</taxon>
        <taxon>Insecta</taxon>
        <taxon>Pterygota</taxon>
        <taxon>Neoptera</taxon>
        <taxon>Endopterygota</taxon>
        <taxon>Coleoptera</taxon>
        <taxon>Polyphaga</taxon>
        <taxon>Cucujiformia</taxon>
        <taxon>Chrysomeloidea</taxon>
        <taxon>Chrysomelidae</taxon>
        <taxon>Galerucinae</taxon>
        <taxon>Alticini</taxon>
        <taxon>Phyllotreta</taxon>
    </lineage>
</organism>
<dbReference type="InterPro" id="IPR005552">
    <property type="entry name" value="Scramblase"/>
</dbReference>
<evidence type="ECO:0000256" key="1">
    <source>
        <dbReference type="ARBA" id="ARBA00005350"/>
    </source>
</evidence>
<sequence length="284" mass="32925">MNNDKLFNNMENIELHELPMQRNNTDGVEETAVTNQPRSDYPGSRRPIPVSLVEQDYRRTIAPASGLEFLRDVNQLIIQQSIELNDLISNISSENRYIVKVPRRDAIYYATETSGDFQRNCFGSGRAFVMRLFDRTQQEALILERRLACGNCTFWCYLQRMEVWIPPGDYVGVVRQQFSMAMKAVFYVYNDCELLYRIEGPSSFGCILGKAQNFQIYNYDGSTQIGSIIYQWDQVQVCYNMLLQMPSNIANNKHKALLLGSAFLLEYMFFESSKKRSRCCRCIC</sequence>
<keyword evidence="2" id="KW-0106">Calcium</keyword>
<evidence type="ECO:0000313" key="5">
    <source>
        <dbReference type="Proteomes" id="UP001153712"/>
    </source>
</evidence>
<evidence type="ECO:0000256" key="3">
    <source>
        <dbReference type="SAM" id="MobiDB-lite"/>
    </source>
</evidence>
<comment type="cofactor">
    <cofactor evidence="2">
        <name>Ca(2+)</name>
        <dbReference type="ChEBI" id="CHEBI:29108"/>
    </cofactor>
</comment>
<dbReference type="OrthoDB" id="444338at2759"/>
<accession>A0A9N9THP9</accession>
<gene>
    <name evidence="4" type="ORF">PHYEVI_LOCUS1853</name>
</gene>
<keyword evidence="2" id="KW-0449">Lipoprotein</keyword>
<protein>
    <recommendedName>
        <fullName evidence="2">Phospholipid scramblase</fullName>
    </recommendedName>
</protein>
<dbReference type="EMBL" id="OU900103">
    <property type="protein sequence ID" value="CAG9855402.1"/>
    <property type="molecule type" value="Genomic_DNA"/>
</dbReference>
<comment type="similarity">
    <text evidence="1 2">Belongs to the phospholipid scramblase family.</text>
</comment>
<evidence type="ECO:0000313" key="4">
    <source>
        <dbReference type="EMBL" id="CAG9855402.1"/>
    </source>
</evidence>
<dbReference type="GO" id="GO:0005886">
    <property type="term" value="C:plasma membrane"/>
    <property type="evidence" value="ECO:0007669"/>
    <property type="project" value="TreeGrafter"/>
</dbReference>
<evidence type="ECO:0000256" key="2">
    <source>
        <dbReference type="RuleBase" id="RU363116"/>
    </source>
</evidence>
<comment type="function">
    <text evidence="2">May mediate accelerated ATP-independent bidirectional transbilayer migration of phospholipids upon binding calcium ions that results in a loss of phospholipid asymmetry in the plasma membrane.</text>
</comment>
<keyword evidence="2" id="KW-0564">Palmitate</keyword>
<reference evidence="4" key="1">
    <citation type="submission" date="2022-01" db="EMBL/GenBank/DDBJ databases">
        <authorList>
            <person name="King R."/>
        </authorList>
    </citation>
    <scope>NUCLEOTIDE SEQUENCE</scope>
</reference>
<name>A0A9N9THP9_PHYSR</name>
<keyword evidence="5" id="KW-1185">Reference proteome</keyword>